<dbReference type="InterPro" id="IPR000626">
    <property type="entry name" value="Ubiquitin-like_dom"/>
</dbReference>
<reference evidence="4" key="1">
    <citation type="submission" date="2023-05" db="EMBL/GenBank/DDBJ databases">
        <title>Nepenthes gracilis genome sequencing.</title>
        <authorList>
            <person name="Fukushima K."/>
        </authorList>
    </citation>
    <scope>NUCLEOTIDE SEQUENCE</scope>
    <source>
        <strain evidence="4">SING2019-196</strain>
    </source>
</reference>
<evidence type="ECO:0000313" key="5">
    <source>
        <dbReference type="Proteomes" id="UP001279734"/>
    </source>
</evidence>
<dbReference type="PROSITE" id="PS50053">
    <property type="entry name" value="UBIQUITIN_2"/>
    <property type="match status" value="1"/>
</dbReference>
<dbReference type="PANTHER" id="PTHR13527:SF0">
    <property type="entry name" value="SAYSVFN DOMAIN-CONTAINING PROTEIN 1"/>
    <property type="match status" value="1"/>
</dbReference>
<keyword evidence="5" id="KW-1185">Reference proteome</keyword>
<evidence type="ECO:0000256" key="1">
    <source>
        <dbReference type="SAM" id="MobiDB-lite"/>
    </source>
</evidence>
<proteinExistence type="predicted"/>
<comment type="caution">
    <text evidence="4">The sequence shown here is derived from an EMBL/GenBank/DDBJ whole genome shotgun (WGS) entry which is preliminary data.</text>
</comment>
<dbReference type="PANTHER" id="PTHR13527">
    <property type="entry name" value="SAYSVFN DOMAIN-CONTAINING PROTEIN 1"/>
    <property type="match status" value="1"/>
</dbReference>
<dbReference type="Pfam" id="PF10260">
    <property type="entry name" value="SAYSvFN"/>
    <property type="match status" value="1"/>
</dbReference>
<keyword evidence="2" id="KW-0472">Membrane</keyword>
<evidence type="ECO:0000256" key="2">
    <source>
        <dbReference type="SAM" id="Phobius"/>
    </source>
</evidence>
<dbReference type="InterPro" id="IPR039159">
    <property type="entry name" value="SAYSD1"/>
</dbReference>
<dbReference type="CDD" id="cd17039">
    <property type="entry name" value="Ubl_ubiquitin_like"/>
    <property type="match status" value="1"/>
</dbReference>
<feature type="region of interest" description="Disordered" evidence="1">
    <location>
        <begin position="1"/>
        <end position="26"/>
    </location>
</feature>
<name>A0AAD3TD59_NEPGR</name>
<keyword evidence="2" id="KW-1133">Transmembrane helix</keyword>
<keyword evidence="2" id="KW-0812">Transmembrane</keyword>
<organism evidence="4 5">
    <name type="scientific">Nepenthes gracilis</name>
    <name type="common">Slender pitcher plant</name>
    <dbReference type="NCBI Taxonomy" id="150966"/>
    <lineage>
        <taxon>Eukaryota</taxon>
        <taxon>Viridiplantae</taxon>
        <taxon>Streptophyta</taxon>
        <taxon>Embryophyta</taxon>
        <taxon>Tracheophyta</taxon>
        <taxon>Spermatophyta</taxon>
        <taxon>Magnoliopsida</taxon>
        <taxon>eudicotyledons</taxon>
        <taxon>Gunneridae</taxon>
        <taxon>Pentapetalae</taxon>
        <taxon>Caryophyllales</taxon>
        <taxon>Nepenthaceae</taxon>
        <taxon>Nepenthes</taxon>
    </lineage>
</organism>
<dbReference type="InterPro" id="IPR029071">
    <property type="entry name" value="Ubiquitin-like_domsf"/>
</dbReference>
<dbReference type="EMBL" id="BSYO01000031">
    <property type="protein sequence ID" value="GMH26749.1"/>
    <property type="molecule type" value="Genomic_DNA"/>
</dbReference>
<evidence type="ECO:0000313" key="4">
    <source>
        <dbReference type="EMBL" id="GMH26749.1"/>
    </source>
</evidence>
<evidence type="ECO:0000259" key="3">
    <source>
        <dbReference type="PROSITE" id="PS50053"/>
    </source>
</evidence>
<feature type="transmembrane region" description="Helical" evidence="2">
    <location>
        <begin position="192"/>
        <end position="215"/>
    </location>
</feature>
<dbReference type="Proteomes" id="UP001279734">
    <property type="component" value="Unassembled WGS sequence"/>
</dbReference>
<feature type="compositionally biased region" description="Basic and acidic residues" evidence="1">
    <location>
        <begin position="1"/>
        <end position="12"/>
    </location>
</feature>
<dbReference type="SUPFAM" id="SSF54236">
    <property type="entry name" value="Ubiquitin-like"/>
    <property type="match status" value="1"/>
</dbReference>
<dbReference type="AlphaFoldDB" id="A0AAD3TD59"/>
<gene>
    <name evidence="4" type="ORF">Nepgr_028592</name>
</gene>
<feature type="transmembrane region" description="Helical" evidence="2">
    <location>
        <begin position="221"/>
        <end position="240"/>
    </location>
</feature>
<accession>A0AAD3TD59</accession>
<feature type="domain" description="Ubiquitin-like" evidence="3">
    <location>
        <begin position="67"/>
        <end position="145"/>
    </location>
</feature>
<dbReference type="Gene3D" id="3.10.20.90">
    <property type="entry name" value="Phosphatidylinositol 3-kinase Catalytic Subunit, Chain A, domain 1"/>
    <property type="match status" value="1"/>
</dbReference>
<protein>
    <recommendedName>
        <fullName evidence="3">Ubiquitin-like domain-containing protein</fullName>
    </recommendedName>
</protein>
<dbReference type="InterPro" id="IPR019387">
    <property type="entry name" value="SAYSvFN_dom"/>
</dbReference>
<sequence>MDVNVKRTRDEAMLSGSSMAESFRKPQAPSMKSALFRIELREDKRGTMGEIEIDNDVKFNGAKEKMVEINLKTIGPLRPSRLKVPSRSKVHDLRKLLAEKERMPIENFSLILRGSVLVDNKIGQDVFVHLRDGDSLIVAVKSKAPANHFRAGDDDGDDEDEDDLKFQLPESKNWWKWRLFLFLRDKLKLPDLILMVISSLSIKAWAVIVLWFILAPITHRWGWGPLYIIGTGFAIIFLNLGKRQEGDVSAYSIFNEDFRELPGTLNAERLDRDIRMGQF</sequence>